<sequence>MVIDAGVDPESDAACLPCPALRPGRPSTVLILSASYLLLLLLPAPLAMPCHAIRHCPSVLSNAARDVARPGQRHLGVGLRSSRAVRTLKDRHSNPAVPGRPLTRVPHHAIGRSSLPLRRRKAKAAYPQGAASNERCAPGRQRHCRQRRRWADACHDNAAPGRGMSLPRTWKRVDSMGPAAAAAAAAPEPRKLLRYLHTACTPEKKGLRASRRAHTRAHTHRIGPVTYKLLSVYEVPDLRCCCCSTSASTPTYPLTSQPPSDDVPSPPRTSAPVPNERPLAAPEDGDPASHSAKPRPPRLPLCRCLAVGWAGGGELAGWREKEDASGPGNMPALPVKHPPKLVRDRSTSPIPKAVLFFVASKAIGFATRLPLCDSSHHGRHRIPPSIPSRPPHPVVLCSPPAKIPRQSIKHQTQQRPFVAGFLSGSAFARDFGRRYRRPLRSLSPLWPKWALKKKGGMKEGEGEGGRGSRGRTEQGTAAQGGRGCDHGSERRCKVKSWSGVGLGAPDGGIKRRWKPLGLAQRFTAAGAGAGGGFLAPHSPGGDNLEAAPGGGLSLGRVPVGHVSRAVSLRNTGTEPLRRRRGTHTFTESTLRCANKASHRAAAPLHGALCPGEPSIPQCLCPPGKSMDLYAIGHRGPASGYPAQEANRPLAAEQAWNQPATLPAREAQQTDLMAAILPASQSFAVAHPGDATAQSNTHRTSARAANLAGTQQGKPPPMLACPPSPLRNLGRRVPRCSRGTIPLRWWLERLARVMHPPPPMHLHLRLQEHQHPRRRRAFHSFWYFAVQGCLLAPPLAPASGRPTDKRAHPRGIISDLHTQWKLKPQGGHHASIGHALRHSLTVLMGGGWRKRRPRPRPSALCVSVSAAVVLLVDLVSAFPFFSSPSHPLLCQVSREPLGFITARNPTEPFRARAHRHTDVPTAMEKLDRPPEICTGHASVLILGKPTNSETSFPCTWFSTASSAARHNSPFSRPRGRARGDQHASVRPPTYAPRGTFGHMPLRRDD</sequence>
<protein>
    <submittedName>
        <fullName evidence="2">Uncharacterized protein</fullName>
    </submittedName>
</protein>
<evidence type="ECO:0000256" key="1">
    <source>
        <dbReference type="SAM" id="MobiDB-lite"/>
    </source>
</evidence>
<name>A0A2U3E3G9_PURLI</name>
<reference evidence="2 3" key="1">
    <citation type="journal article" date="2016" name="Front. Microbiol.">
        <title>Genome and transcriptome sequences reveal the specific parasitism of the nematophagous Purpureocillium lilacinum 36-1.</title>
        <authorList>
            <person name="Xie J."/>
            <person name="Li S."/>
            <person name="Mo C."/>
            <person name="Xiao X."/>
            <person name="Peng D."/>
            <person name="Wang G."/>
            <person name="Xiao Y."/>
        </authorList>
    </citation>
    <scope>NUCLEOTIDE SEQUENCE [LARGE SCALE GENOMIC DNA]</scope>
    <source>
        <strain evidence="2 3">36-1</strain>
    </source>
</reference>
<dbReference type="Proteomes" id="UP000245956">
    <property type="component" value="Unassembled WGS sequence"/>
</dbReference>
<evidence type="ECO:0000313" key="3">
    <source>
        <dbReference type="Proteomes" id="UP000245956"/>
    </source>
</evidence>
<feature type="compositionally biased region" description="Basic and acidic residues" evidence="1">
    <location>
        <begin position="456"/>
        <end position="472"/>
    </location>
</feature>
<comment type="caution">
    <text evidence="2">The sequence shown here is derived from an EMBL/GenBank/DDBJ whole genome shotgun (WGS) entry which is preliminary data.</text>
</comment>
<evidence type="ECO:0000313" key="2">
    <source>
        <dbReference type="EMBL" id="PWI69047.1"/>
    </source>
</evidence>
<gene>
    <name evidence="2" type="ORF">PCL_01432</name>
</gene>
<accession>A0A2U3E3G9</accession>
<feature type="region of interest" description="Disordered" evidence="1">
    <location>
        <begin position="252"/>
        <end position="295"/>
    </location>
</feature>
<feature type="region of interest" description="Disordered" evidence="1">
    <location>
        <begin position="319"/>
        <end position="344"/>
    </location>
</feature>
<feature type="region of interest" description="Disordered" evidence="1">
    <location>
        <begin position="963"/>
        <end position="1004"/>
    </location>
</feature>
<organism evidence="2 3">
    <name type="scientific">Purpureocillium lilacinum</name>
    <name type="common">Paecilomyces lilacinus</name>
    <dbReference type="NCBI Taxonomy" id="33203"/>
    <lineage>
        <taxon>Eukaryota</taxon>
        <taxon>Fungi</taxon>
        <taxon>Dikarya</taxon>
        <taxon>Ascomycota</taxon>
        <taxon>Pezizomycotina</taxon>
        <taxon>Sordariomycetes</taxon>
        <taxon>Hypocreomycetidae</taxon>
        <taxon>Hypocreales</taxon>
        <taxon>Ophiocordycipitaceae</taxon>
        <taxon>Purpureocillium</taxon>
    </lineage>
</organism>
<dbReference type="EMBL" id="LCWV01000013">
    <property type="protein sequence ID" value="PWI69047.1"/>
    <property type="molecule type" value="Genomic_DNA"/>
</dbReference>
<dbReference type="AlphaFoldDB" id="A0A2U3E3G9"/>
<feature type="region of interest" description="Disordered" evidence="1">
    <location>
        <begin position="453"/>
        <end position="490"/>
    </location>
</feature>
<proteinExistence type="predicted"/>